<keyword evidence="1" id="KW-0732">Signal</keyword>
<organism evidence="2 3">
    <name type="scientific">Paenimyroides marinum</name>
    <dbReference type="NCBI Taxonomy" id="1159016"/>
    <lineage>
        <taxon>Bacteria</taxon>
        <taxon>Pseudomonadati</taxon>
        <taxon>Bacteroidota</taxon>
        <taxon>Flavobacteriia</taxon>
        <taxon>Flavobacteriales</taxon>
        <taxon>Flavobacteriaceae</taxon>
        <taxon>Paenimyroides</taxon>
    </lineage>
</organism>
<dbReference type="STRING" id="1159016.SAMN02927937_02391"/>
<evidence type="ECO:0000313" key="2">
    <source>
        <dbReference type="EMBL" id="SEH95880.1"/>
    </source>
</evidence>
<dbReference type="EMBL" id="FNXE01000039">
    <property type="protein sequence ID" value="SEH95880.1"/>
    <property type="molecule type" value="Genomic_DNA"/>
</dbReference>
<dbReference type="Proteomes" id="UP000199634">
    <property type="component" value="Unassembled WGS sequence"/>
</dbReference>
<dbReference type="PANTHER" id="PTHR37841:SF1">
    <property type="entry name" value="DUF3298 DOMAIN-CONTAINING PROTEIN"/>
    <property type="match status" value="1"/>
</dbReference>
<dbReference type="PANTHER" id="PTHR37841">
    <property type="entry name" value="GLR2918 PROTEIN"/>
    <property type="match status" value="1"/>
</dbReference>
<dbReference type="SUPFAM" id="SSF69360">
    <property type="entry name" value="Cell wall binding repeat"/>
    <property type="match status" value="1"/>
</dbReference>
<dbReference type="Pfam" id="PF14903">
    <property type="entry name" value="WG_beta_rep"/>
    <property type="match status" value="13"/>
</dbReference>
<gene>
    <name evidence="2" type="ORF">SAMN02927937_02391</name>
</gene>
<feature type="chain" id="PRO_5011702861" evidence="1">
    <location>
        <begin position="25"/>
        <end position="738"/>
    </location>
</feature>
<keyword evidence="3" id="KW-1185">Reference proteome</keyword>
<sequence length="738" mass="84856">MMKNNIAYYRFLPMVLIASSSLLTSCFGPRNLVTQQSGIPHYNYIGDTLNGWALVRQDSLWGYISTDGKQVIKPTFLWATDFANGMALAQDDHGYRYINSRGKLLRRIKAPHAYSFAEGLAPVEIKGKWGYINPKGKTVIKPRFDWAEPFHENRAAVSIGLRKGFIDKNGQIIIPAIYEEVKAFKNGVAIVRKDLKWGMIDTLGNFLLPNQYDQIEPWETDFYRLGVYNPAADLVNIFGLADVSGKLLLDTQYAAIKLIQDRYIHARRDTLVGLWDRYGNVVIPMEYTSFGVISDDGVLAAYKNGKAGFINLQNQIVLPIEYEGTGTSGNRKIAYKDSTYVLMDNQFKVIKRIKNYKDVYSFSNGFAVVSIKDPNDYYGNLYGYIDEDGNEIIPPKYPAAGAVNAYGIMVVGQRNYSIIRQLLINTHDQLLSEGEDYYEINAFGSRLLYNKGGSDFKFFSSKTGQVLTNFPYTKLYPLEYGERKDWAKVYRNGKIGLIDTTLTELLPPEYDDMRSFYKGRIEIKKGDHWGYADEQFRIRIPFIYNKTEYFRYAMTTVEQNKKKGLIDRDGRTVIPLRYDQITFDYACDRIYADKGDDGIDIYDREGRLLLATDFEYIGQYGSNNYVAYRQNGKLGFMDYNFKVLYEPEFNGCGHFYDGLAWVRKDAKGGYINKQFQLVVPVELEYMENFAAGFTKVKKDGREYYINTKGEEVVPTEAELKKRNEEIERRKRGWIDFSS</sequence>
<dbReference type="RefSeq" id="WP_091101258.1">
    <property type="nucleotide sequence ID" value="NZ_FNXE01000039.1"/>
</dbReference>
<dbReference type="OrthoDB" id="5464673at2"/>
<accession>A0A1H6M3M0</accession>
<evidence type="ECO:0000256" key="1">
    <source>
        <dbReference type="SAM" id="SignalP"/>
    </source>
</evidence>
<feature type="signal peptide" evidence="1">
    <location>
        <begin position="1"/>
        <end position="24"/>
    </location>
</feature>
<protein>
    <submittedName>
        <fullName evidence="2">WG containing repeat-containing protein</fullName>
    </submittedName>
</protein>
<dbReference type="PROSITE" id="PS51257">
    <property type="entry name" value="PROKAR_LIPOPROTEIN"/>
    <property type="match status" value="1"/>
</dbReference>
<dbReference type="InterPro" id="IPR032774">
    <property type="entry name" value="WG_beta_rep"/>
</dbReference>
<evidence type="ECO:0000313" key="3">
    <source>
        <dbReference type="Proteomes" id="UP000199634"/>
    </source>
</evidence>
<proteinExistence type="predicted"/>
<reference evidence="2 3" key="1">
    <citation type="submission" date="2016-10" db="EMBL/GenBank/DDBJ databases">
        <authorList>
            <person name="de Groot N.N."/>
        </authorList>
    </citation>
    <scope>NUCLEOTIDE SEQUENCE [LARGE SCALE GENOMIC DNA]</scope>
    <source>
        <strain evidence="2 3">CGMCC 1.10825</strain>
    </source>
</reference>
<dbReference type="AlphaFoldDB" id="A0A1H6M3M0"/>
<name>A0A1H6M3M0_9FLAO</name>